<comment type="caution">
    <text evidence="1">The sequence shown here is derived from an EMBL/GenBank/DDBJ whole genome shotgun (WGS) entry which is preliminary data.</text>
</comment>
<dbReference type="PATRIC" id="fig|1423734.3.peg.1683"/>
<evidence type="ECO:0000313" key="1">
    <source>
        <dbReference type="EMBL" id="KRM30530.1"/>
    </source>
</evidence>
<keyword evidence="2" id="KW-1185">Reference proteome</keyword>
<accession>A0A0R1XK52</accession>
<dbReference type="AlphaFoldDB" id="A0A0R1XK52"/>
<dbReference type="EMBL" id="AZGA01000088">
    <property type="protein sequence ID" value="KRM30530.1"/>
    <property type="molecule type" value="Genomic_DNA"/>
</dbReference>
<evidence type="ECO:0000313" key="2">
    <source>
        <dbReference type="Proteomes" id="UP000051236"/>
    </source>
</evidence>
<protein>
    <submittedName>
        <fullName evidence="1">Uncharacterized protein</fullName>
    </submittedName>
</protein>
<name>A0A0R1XK52_9LACO</name>
<gene>
    <name evidence="1" type="ORF">FC83_GL001664</name>
</gene>
<dbReference type="Proteomes" id="UP000051236">
    <property type="component" value="Unassembled WGS sequence"/>
</dbReference>
<sequence>MIAQHKATLLAHSTKKKLLYICDLLALELPQAKPKIHRDVLFDFLIAQINSPARYQLILTYLDNSQIGASTNDLKLVFPKLNYRQRRLLTQHGYLRVAYYYKFDCYGRSLDVPVYNYFDYFNLVAHQAQFPALLKYLRSLQRQTPAEIAKKQAKKTEQQQFRTDYQQLVASFADPLERAIIDLAFWTVQLNHLAKTKPQRPDAPDYYEEKAKALKLFHQTKNPLVIVQFYRPDNPDKLWIQLCGHHLEEFRAARYYFDQRVVDYYEDHQQLITSCPKCEVVHQKDYYSLFHVKVGTTATNFDFHMPYLLGQPIFGAGSQYPQVQQVENEGSDFRFGRGMAPGELGKIGGSRYVEKAFYRAFEKLSQLTPPTKA</sequence>
<organism evidence="1 2">
    <name type="scientific">Agrilactobacillus composti DSM 18527 = JCM 14202</name>
    <dbReference type="NCBI Taxonomy" id="1423734"/>
    <lineage>
        <taxon>Bacteria</taxon>
        <taxon>Bacillati</taxon>
        <taxon>Bacillota</taxon>
        <taxon>Bacilli</taxon>
        <taxon>Lactobacillales</taxon>
        <taxon>Lactobacillaceae</taxon>
        <taxon>Agrilactobacillus</taxon>
    </lineage>
</organism>
<dbReference type="eggNOG" id="ENOG5031B66">
    <property type="taxonomic scope" value="Bacteria"/>
</dbReference>
<proteinExistence type="predicted"/>
<reference evidence="1 2" key="1">
    <citation type="journal article" date="2015" name="Genome Announc.">
        <title>Expanding the biotechnology potential of lactobacilli through comparative genomics of 213 strains and associated genera.</title>
        <authorList>
            <person name="Sun Z."/>
            <person name="Harris H.M."/>
            <person name="McCann A."/>
            <person name="Guo C."/>
            <person name="Argimon S."/>
            <person name="Zhang W."/>
            <person name="Yang X."/>
            <person name="Jeffery I.B."/>
            <person name="Cooney J.C."/>
            <person name="Kagawa T.F."/>
            <person name="Liu W."/>
            <person name="Song Y."/>
            <person name="Salvetti E."/>
            <person name="Wrobel A."/>
            <person name="Rasinkangas P."/>
            <person name="Parkhill J."/>
            <person name="Rea M.C."/>
            <person name="O'Sullivan O."/>
            <person name="Ritari J."/>
            <person name="Douillard F.P."/>
            <person name="Paul Ross R."/>
            <person name="Yang R."/>
            <person name="Briner A.E."/>
            <person name="Felis G.E."/>
            <person name="de Vos W.M."/>
            <person name="Barrangou R."/>
            <person name="Klaenhammer T.R."/>
            <person name="Caufield P.W."/>
            <person name="Cui Y."/>
            <person name="Zhang H."/>
            <person name="O'Toole P.W."/>
        </authorList>
    </citation>
    <scope>NUCLEOTIDE SEQUENCE [LARGE SCALE GENOMIC DNA]</scope>
    <source>
        <strain evidence="1 2">DSM 18527</strain>
    </source>
</reference>